<dbReference type="EMBL" id="KZ772772">
    <property type="protein sequence ID" value="PTQ32306.1"/>
    <property type="molecule type" value="Genomic_DNA"/>
</dbReference>
<name>A0A2R6WEN3_MARPO</name>
<organism evidence="1 2">
    <name type="scientific">Marchantia polymorpha</name>
    <name type="common">Common liverwort</name>
    <name type="synonym">Marchantia aquatica</name>
    <dbReference type="NCBI Taxonomy" id="3197"/>
    <lineage>
        <taxon>Eukaryota</taxon>
        <taxon>Viridiplantae</taxon>
        <taxon>Streptophyta</taxon>
        <taxon>Embryophyta</taxon>
        <taxon>Marchantiophyta</taxon>
        <taxon>Marchantiopsida</taxon>
        <taxon>Marchantiidae</taxon>
        <taxon>Marchantiales</taxon>
        <taxon>Marchantiaceae</taxon>
        <taxon>Marchantia</taxon>
    </lineage>
</organism>
<protein>
    <submittedName>
        <fullName evidence="1">Uncharacterized protein</fullName>
    </submittedName>
</protein>
<sequence length="155" mass="17771">MSLLCTKAGSCQPFSILPLDQDEARIGVEEMKMISISQFMSNHQLNQSQFMSNHQLNQSQLAAARVPMVFRNMKRPREGIVGWPSKSAERSSHCSFHVYHTESKQRKPYTLRGMGVHSKPTSPICQLTFSTVFIHSAFMIYLKNADKYNSFERPR</sequence>
<proteinExistence type="predicted"/>
<evidence type="ECO:0000313" key="1">
    <source>
        <dbReference type="EMBL" id="PTQ32306.1"/>
    </source>
</evidence>
<dbReference type="Gramene" id="Mp3g25070.1">
    <property type="protein sequence ID" value="Mp3g25070.1.cds1"/>
    <property type="gene ID" value="Mp3g25070"/>
</dbReference>
<dbReference type="Proteomes" id="UP000244005">
    <property type="component" value="Unassembled WGS sequence"/>
</dbReference>
<gene>
    <name evidence="1" type="ORF">MARPO_0100s0020</name>
</gene>
<evidence type="ECO:0000313" key="2">
    <source>
        <dbReference type="Proteomes" id="UP000244005"/>
    </source>
</evidence>
<keyword evidence="2" id="KW-1185">Reference proteome</keyword>
<reference evidence="2" key="1">
    <citation type="journal article" date="2017" name="Cell">
        <title>Insights into land plant evolution garnered from the Marchantia polymorpha genome.</title>
        <authorList>
            <person name="Bowman J.L."/>
            <person name="Kohchi T."/>
            <person name="Yamato K.T."/>
            <person name="Jenkins J."/>
            <person name="Shu S."/>
            <person name="Ishizaki K."/>
            <person name="Yamaoka S."/>
            <person name="Nishihama R."/>
            <person name="Nakamura Y."/>
            <person name="Berger F."/>
            <person name="Adam C."/>
            <person name="Aki S.S."/>
            <person name="Althoff F."/>
            <person name="Araki T."/>
            <person name="Arteaga-Vazquez M.A."/>
            <person name="Balasubrmanian S."/>
            <person name="Barry K."/>
            <person name="Bauer D."/>
            <person name="Boehm C.R."/>
            <person name="Briginshaw L."/>
            <person name="Caballero-Perez J."/>
            <person name="Catarino B."/>
            <person name="Chen F."/>
            <person name="Chiyoda S."/>
            <person name="Chovatia M."/>
            <person name="Davies K.M."/>
            <person name="Delmans M."/>
            <person name="Demura T."/>
            <person name="Dierschke T."/>
            <person name="Dolan L."/>
            <person name="Dorantes-Acosta A.E."/>
            <person name="Eklund D.M."/>
            <person name="Florent S.N."/>
            <person name="Flores-Sandoval E."/>
            <person name="Fujiyama A."/>
            <person name="Fukuzawa H."/>
            <person name="Galik B."/>
            <person name="Grimanelli D."/>
            <person name="Grimwood J."/>
            <person name="Grossniklaus U."/>
            <person name="Hamada T."/>
            <person name="Haseloff J."/>
            <person name="Hetherington A.J."/>
            <person name="Higo A."/>
            <person name="Hirakawa Y."/>
            <person name="Hundley H.N."/>
            <person name="Ikeda Y."/>
            <person name="Inoue K."/>
            <person name="Inoue S.I."/>
            <person name="Ishida S."/>
            <person name="Jia Q."/>
            <person name="Kakita M."/>
            <person name="Kanazawa T."/>
            <person name="Kawai Y."/>
            <person name="Kawashima T."/>
            <person name="Kennedy M."/>
            <person name="Kinose K."/>
            <person name="Kinoshita T."/>
            <person name="Kohara Y."/>
            <person name="Koide E."/>
            <person name="Komatsu K."/>
            <person name="Kopischke S."/>
            <person name="Kubo M."/>
            <person name="Kyozuka J."/>
            <person name="Lagercrantz U."/>
            <person name="Lin S.S."/>
            <person name="Lindquist E."/>
            <person name="Lipzen A.M."/>
            <person name="Lu C.W."/>
            <person name="De Luna E."/>
            <person name="Martienssen R.A."/>
            <person name="Minamino N."/>
            <person name="Mizutani M."/>
            <person name="Mizutani M."/>
            <person name="Mochizuki N."/>
            <person name="Monte I."/>
            <person name="Mosher R."/>
            <person name="Nagasaki H."/>
            <person name="Nakagami H."/>
            <person name="Naramoto S."/>
            <person name="Nishitani K."/>
            <person name="Ohtani M."/>
            <person name="Okamoto T."/>
            <person name="Okumura M."/>
            <person name="Phillips J."/>
            <person name="Pollak B."/>
            <person name="Reinders A."/>
            <person name="Rovekamp M."/>
            <person name="Sano R."/>
            <person name="Sawa S."/>
            <person name="Schmid M.W."/>
            <person name="Shirakawa M."/>
            <person name="Solano R."/>
            <person name="Spunde A."/>
            <person name="Suetsugu N."/>
            <person name="Sugano S."/>
            <person name="Sugiyama A."/>
            <person name="Sun R."/>
            <person name="Suzuki Y."/>
            <person name="Takenaka M."/>
            <person name="Takezawa D."/>
            <person name="Tomogane H."/>
            <person name="Tsuzuki M."/>
            <person name="Ueda T."/>
            <person name="Umeda M."/>
            <person name="Ward J.M."/>
            <person name="Watanabe Y."/>
            <person name="Yazaki K."/>
            <person name="Yokoyama R."/>
            <person name="Yoshitake Y."/>
            <person name="Yotsui I."/>
            <person name="Zachgo S."/>
            <person name="Schmutz J."/>
        </authorList>
    </citation>
    <scope>NUCLEOTIDE SEQUENCE [LARGE SCALE GENOMIC DNA]</scope>
    <source>
        <strain evidence="2">Tak-1</strain>
    </source>
</reference>
<accession>A0A2R6WEN3</accession>
<dbReference type="AlphaFoldDB" id="A0A2R6WEN3"/>